<accession>A0A2P2QQX3</accession>
<dbReference type="AlphaFoldDB" id="A0A2P2QQX3"/>
<organism evidence="1">
    <name type="scientific">Rhizophora mucronata</name>
    <name type="common">Asiatic mangrove</name>
    <dbReference type="NCBI Taxonomy" id="61149"/>
    <lineage>
        <taxon>Eukaryota</taxon>
        <taxon>Viridiplantae</taxon>
        <taxon>Streptophyta</taxon>
        <taxon>Embryophyta</taxon>
        <taxon>Tracheophyta</taxon>
        <taxon>Spermatophyta</taxon>
        <taxon>Magnoliopsida</taxon>
        <taxon>eudicotyledons</taxon>
        <taxon>Gunneridae</taxon>
        <taxon>Pentapetalae</taxon>
        <taxon>rosids</taxon>
        <taxon>fabids</taxon>
        <taxon>Malpighiales</taxon>
        <taxon>Rhizophoraceae</taxon>
        <taxon>Rhizophora</taxon>
    </lineage>
</organism>
<proteinExistence type="predicted"/>
<name>A0A2P2QQX3_RHIMU</name>
<protein>
    <submittedName>
        <fullName evidence="1">Uncharacterized protein</fullName>
    </submittedName>
</protein>
<dbReference type="EMBL" id="GGEC01088889">
    <property type="protein sequence ID" value="MBX69373.1"/>
    <property type="molecule type" value="Transcribed_RNA"/>
</dbReference>
<reference evidence="1" key="1">
    <citation type="submission" date="2018-02" db="EMBL/GenBank/DDBJ databases">
        <title>Rhizophora mucronata_Transcriptome.</title>
        <authorList>
            <person name="Meera S.P."/>
            <person name="Sreeshan A."/>
            <person name="Augustine A."/>
        </authorList>
    </citation>
    <scope>NUCLEOTIDE SEQUENCE</scope>
    <source>
        <tissue evidence="1">Leaf</tissue>
    </source>
</reference>
<evidence type="ECO:0000313" key="1">
    <source>
        <dbReference type="EMBL" id="MBX69373.1"/>
    </source>
</evidence>
<sequence>MNPILTHLLGSCSSQHQWDIDFFHSPMQFYDWYWTDSLKFQRAYHPSNILLLQNQCTHPPEAEDQTSFSSLWWVWFPVSPHPQKYLHSAMARD</sequence>